<name>A0A8J6HEC4_TENMO</name>
<dbReference type="Pfam" id="PF13649">
    <property type="entry name" value="Methyltransf_25"/>
    <property type="match status" value="2"/>
</dbReference>
<feature type="domain" description="Methyltransferase" evidence="4">
    <location>
        <begin position="302"/>
        <end position="442"/>
    </location>
</feature>
<dbReference type="EMBL" id="JABDTM020025655">
    <property type="protein sequence ID" value="KAH0812986.1"/>
    <property type="molecule type" value="Genomic_DNA"/>
</dbReference>
<dbReference type="Proteomes" id="UP000719412">
    <property type="component" value="Unassembled WGS sequence"/>
</dbReference>
<dbReference type="InterPro" id="IPR029063">
    <property type="entry name" value="SAM-dependent_MTases_sf"/>
</dbReference>
<dbReference type="SUPFAM" id="SSF53335">
    <property type="entry name" value="S-adenosyl-L-methionine-dependent methyltransferases"/>
    <property type="match status" value="3"/>
</dbReference>
<dbReference type="InterPro" id="IPR041698">
    <property type="entry name" value="Methyltransf_25"/>
</dbReference>
<proteinExistence type="predicted"/>
<reference evidence="5" key="1">
    <citation type="journal article" date="2020" name="J Insects Food Feed">
        <title>The yellow mealworm (Tenebrio molitor) genome: a resource for the emerging insects as food and feed industry.</title>
        <authorList>
            <person name="Eriksson T."/>
            <person name="Andere A."/>
            <person name="Kelstrup H."/>
            <person name="Emery V."/>
            <person name="Picard C."/>
        </authorList>
    </citation>
    <scope>NUCLEOTIDE SEQUENCE</scope>
    <source>
        <strain evidence="5">Stoneville</strain>
        <tissue evidence="5">Whole head</tissue>
    </source>
</reference>
<evidence type="ECO:0000313" key="6">
    <source>
        <dbReference type="Proteomes" id="UP000719412"/>
    </source>
</evidence>
<feature type="domain" description="Methyltransferase" evidence="3">
    <location>
        <begin position="591"/>
        <end position="692"/>
    </location>
</feature>
<evidence type="ECO:0000313" key="5">
    <source>
        <dbReference type="EMBL" id="KAH0812986.1"/>
    </source>
</evidence>
<dbReference type="GO" id="GO:0032259">
    <property type="term" value="P:methylation"/>
    <property type="evidence" value="ECO:0007669"/>
    <property type="project" value="UniProtKB-KW"/>
</dbReference>
<organism evidence="5 6">
    <name type="scientific">Tenebrio molitor</name>
    <name type="common">Yellow mealworm beetle</name>
    <dbReference type="NCBI Taxonomy" id="7067"/>
    <lineage>
        <taxon>Eukaryota</taxon>
        <taxon>Metazoa</taxon>
        <taxon>Ecdysozoa</taxon>
        <taxon>Arthropoda</taxon>
        <taxon>Hexapoda</taxon>
        <taxon>Insecta</taxon>
        <taxon>Pterygota</taxon>
        <taxon>Neoptera</taxon>
        <taxon>Endopterygota</taxon>
        <taxon>Coleoptera</taxon>
        <taxon>Polyphaga</taxon>
        <taxon>Cucujiformia</taxon>
        <taxon>Tenebrionidae</taxon>
        <taxon>Tenebrio</taxon>
    </lineage>
</organism>
<feature type="domain" description="Methyltransferase" evidence="3">
    <location>
        <begin position="38"/>
        <end position="139"/>
    </location>
</feature>
<evidence type="ECO:0008006" key="7">
    <source>
        <dbReference type="Google" id="ProtNLM"/>
    </source>
</evidence>
<dbReference type="PANTHER" id="PTHR43861:SF1">
    <property type="entry name" value="TRANS-ACONITATE 2-METHYLTRANSFERASE"/>
    <property type="match status" value="1"/>
</dbReference>
<gene>
    <name evidence="5" type="ORF">GEV33_009803</name>
</gene>
<evidence type="ECO:0000256" key="2">
    <source>
        <dbReference type="ARBA" id="ARBA00022679"/>
    </source>
</evidence>
<evidence type="ECO:0000259" key="3">
    <source>
        <dbReference type="Pfam" id="PF13649"/>
    </source>
</evidence>
<dbReference type="CDD" id="cd02440">
    <property type="entry name" value="AdoMet_MTases"/>
    <property type="match status" value="2"/>
</dbReference>
<evidence type="ECO:0000256" key="1">
    <source>
        <dbReference type="ARBA" id="ARBA00022603"/>
    </source>
</evidence>
<comment type="caution">
    <text evidence="5">The sequence shown here is derived from an EMBL/GenBank/DDBJ whole genome shotgun (WGS) entry which is preliminary data.</text>
</comment>
<dbReference type="Gene3D" id="3.40.50.150">
    <property type="entry name" value="Vaccinia Virus protein VP39"/>
    <property type="match status" value="3"/>
</dbReference>
<dbReference type="PANTHER" id="PTHR43861">
    <property type="entry name" value="TRANS-ACONITATE 2-METHYLTRANSFERASE-RELATED"/>
    <property type="match status" value="1"/>
</dbReference>
<keyword evidence="2" id="KW-0808">Transferase</keyword>
<sequence length="842" mass="98397">MNDNAALYATHNHLQRTDANYALGTYSNLIKFQNDETVLDVGSAGGDLTSDILTPRLPPNFEKVIGLDISDNMVNFANNRYRSNPRVSFSQMDISSKSLPSEFRENFDHIFSFYCLNWVPERRHHQAMKNMYDMLKPGGQIFVTIIANTPIFDVHENMAKMNKWKPFLTNVEDYISVYYHTEEPRRKLEGYLERVGFLTDLCQAEERSYTYPSLQYFWKWAEAINPFVNDLPKSKLDSYIHDYINELRKHNLVTFETDGAGEKIHLLYNFLVACASKPFYDHGQKVDVNYFLSTYWNLLKWKNNENVLDVGAATGDVTTQILLPRLPTNLKKIVGVDIAENLVSFANHKFKHVSKADFVVLDIGCKQFRKNSTNISTTFSRLTVSTGYRKKGKKDGRITCLDKLIEYNFRHEQALSNMYDMLQPGGQLFLTIVSDNAIYDIYENMAREKKWKRFFTTVEDYVSIYHHSVDPARKLVDFLKKVGFVIDACKLEDRTWTYPTLPYYKKWVKSISPFVKYLPEDQVCDYIEEYCKETRKHKKFTVENDERNYRLLKMNNDAFLYSNHDELQRIDADHILTAFSNLLKWKNNENVLDVGSADGGIKTEILMPNLPKDFKKLLGVDIAEKMVAFANNNSKNNPKVEFHVLDITSPKLPTEFRHHFDHVFSFYCLNWIPEERHAQAIENMYDMLNPGGQLFLTIIANTAVYDVYENMARMGKWSRISANVKDYVSIYHHLNNPQKKLENFLEKAGFVIELCKTEDRYYTYPSVSYYWNWVKSVNPYIQDLPPNDIDSYTEDFLNELRQHKKVDMENNGKGRVHVSYKILVACVWKPLLSKNSKKNDLR</sequence>
<dbReference type="Pfam" id="PF13847">
    <property type="entry name" value="Methyltransf_31"/>
    <property type="match status" value="1"/>
</dbReference>
<protein>
    <recommendedName>
        <fullName evidence="7">Juvenile hormone acid methyltransferase</fullName>
    </recommendedName>
</protein>
<accession>A0A8J6HEC4</accession>
<keyword evidence="1" id="KW-0489">Methyltransferase</keyword>
<reference evidence="5" key="2">
    <citation type="submission" date="2021-08" db="EMBL/GenBank/DDBJ databases">
        <authorList>
            <person name="Eriksson T."/>
        </authorList>
    </citation>
    <scope>NUCLEOTIDE SEQUENCE</scope>
    <source>
        <strain evidence="5">Stoneville</strain>
        <tissue evidence="5">Whole head</tissue>
    </source>
</reference>
<dbReference type="GO" id="GO:0008168">
    <property type="term" value="F:methyltransferase activity"/>
    <property type="evidence" value="ECO:0007669"/>
    <property type="project" value="UniProtKB-KW"/>
</dbReference>
<keyword evidence="6" id="KW-1185">Reference proteome</keyword>
<dbReference type="AlphaFoldDB" id="A0A8J6HEC4"/>
<evidence type="ECO:0000259" key="4">
    <source>
        <dbReference type="Pfam" id="PF13847"/>
    </source>
</evidence>
<dbReference type="InterPro" id="IPR025714">
    <property type="entry name" value="Methyltranfer_dom"/>
</dbReference>